<reference evidence="1" key="1">
    <citation type="submission" date="2020-11" db="EMBL/GenBank/DDBJ databases">
        <authorList>
            <person name="Tran Van P."/>
        </authorList>
    </citation>
    <scope>NUCLEOTIDE SEQUENCE</scope>
</reference>
<accession>A0A7R9PHM5</accession>
<dbReference type="EMBL" id="OE839448">
    <property type="protein sequence ID" value="CAD7587258.1"/>
    <property type="molecule type" value="Genomic_DNA"/>
</dbReference>
<gene>
    <name evidence="1" type="ORF">TGEB3V08_LOCUS1473</name>
</gene>
<evidence type="ECO:0000313" key="1">
    <source>
        <dbReference type="EMBL" id="CAD7587258.1"/>
    </source>
</evidence>
<dbReference type="AlphaFoldDB" id="A0A7R9PHM5"/>
<protein>
    <submittedName>
        <fullName evidence="1">Uncharacterized protein</fullName>
    </submittedName>
</protein>
<organism evidence="1">
    <name type="scientific">Timema genevievae</name>
    <name type="common">Walking stick</name>
    <dbReference type="NCBI Taxonomy" id="629358"/>
    <lineage>
        <taxon>Eukaryota</taxon>
        <taxon>Metazoa</taxon>
        <taxon>Ecdysozoa</taxon>
        <taxon>Arthropoda</taxon>
        <taxon>Hexapoda</taxon>
        <taxon>Insecta</taxon>
        <taxon>Pterygota</taxon>
        <taxon>Neoptera</taxon>
        <taxon>Polyneoptera</taxon>
        <taxon>Phasmatodea</taxon>
        <taxon>Timematodea</taxon>
        <taxon>Timematoidea</taxon>
        <taxon>Timematidae</taxon>
        <taxon>Timema</taxon>
    </lineage>
</organism>
<sequence>MFDNGDTEPQHPFKPVDIPHANVDKQVLVQELKNLYELVATIPATHHQCSSSSHLKMLKNTVSNQSTSKEDIIIPKRIHRGPTDILRMKEVVEEKTKALKRKEQINKRVVLKPGGIGCKNGQKCWNEMWK</sequence>
<proteinExistence type="predicted"/>
<name>A0A7R9PHM5_TIMGE</name>